<evidence type="ECO:0000256" key="1">
    <source>
        <dbReference type="ARBA" id="ARBA00023157"/>
    </source>
</evidence>
<gene>
    <name evidence="3" type="ORF">RF55_9331</name>
</gene>
<dbReference type="Pfam" id="PF00089">
    <property type="entry name" value="Trypsin"/>
    <property type="match status" value="1"/>
</dbReference>
<dbReference type="GO" id="GO:0004252">
    <property type="term" value="F:serine-type endopeptidase activity"/>
    <property type="evidence" value="ECO:0007669"/>
    <property type="project" value="InterPro"/>
</dbReference>
<dbReference type="PaxDb" id="67767-A0A0J7KKU8"/>
<feature type="domain" description="Peptidase S1" evidence="2">
    <location>
        <begin position="31"/>
        <end position="202"/>
    </location>
</feature>
<reference evidence="3 4" key="1">
    <citation type="submission" date="2015-04" db="EMBL/GenBank/DDBJ databases">
        <title>Lasius niger genome sequencing.</title>
        <authorList>
            <person name="Konorov E.A."/>
            <person name="Nikitin M.A."/>
            <person name="Kirill M.V."/>
            <person name="Chang P."/>
        </authorList>
    </citation>
    <scope>NUCLEOTIDE SEQUENCE [LARGE SCALE GENOMIC DNA]</scope>
    <source>
        <tissue evidence="3">Whole</tissue>
    </source>
</reference>
<evidence type="ECO:0000313" key="3">
    <source>
        <dbReference type="EMBL" id="KMQ90864.1"/>
    </source>
</evidence>
<keyword evidence="1" id="KW-1015">Disulfide bond</keyword>
<dbReference type="InterPro" id="IPR043504">
    <property type="entry name" value="Peptidase_S1_PA_chymotrypsin"/>
</dbReference>
<dbReference type="InterPro" id="IPR001314">
    <property type="entry name" value="Peptidase_S1A"/>
</dbReference>
<dbReference type="Proteomes" id="UP000036403">
    <property type="component" value="Unassembled WGS sequence"/>
</dbReference>
<dbReference type="GO" id="GO:0006508">
    <property type="term" value="P:proteolysis"/>
    <property type="evidence" value="ECO:0007669"/>
    <property type="project" value="InterPro"/>
</dbReference>
<dbReference type="STRING" id="67767.A0A0J7KKU8"/>
<dbReference type="AlphaFoldDB" id="A0A0J7KKU8"/>
<dbReference type="FunFam" id="2.40.10.10:FF:000068">
    <property type="entry name" value="transmembrane protease serine 2"/>
    <property type="match status" value="1"/>
</dbReference>
<sequence>MTLMRAVLHKGRERISLEALVALDVTADLKVSLQYIRDSSFHFCGGSILNEYYVITAAHCVENEIAADIIIVAGIVNLNHPYLSVTRTIEQIISHKEYNPNNSLNDIALIKVFTPFKSSGNIGFVTLPKQDEAVQQGTVARFSGFSQRESEVLQQVTIYITDQEYCKNIFNTSPRNIYDIHICANNTNINRGTYKVSCEEDI</sequence>
<dbReference type="PANTHER" id="PTHR24250">
    <property type="entry name" value="CHYMOTRYPSIN-RELATED"/>
    <property type="match status" value="1"/>
</dbReference>
<name>A0A0J7KKU8_LASNI</name>
<comment type="caution">
    <text evidence="3">The sequence shown here is derived from an EMBL/GenBank/DDBJ whole genome shotgun (WGS) entry which is preliminary data.</text>
</comment>
<dbReference type="SUPFAM" id="SSF50494">
    <property type="entry name" value="Trypsin-like serine proteases"/>
    <property type="match status" value="1"/>
</dbReference>
<dbReference type="PROSITE" id="PS50240">
    <property type="entry name" value="TRYPSIN_DOM"/>
    <property type="match status" value="1"/>
</dbReference>
<keyword evidence="4" id="KW-1185">Reference proteome</keyword>
<dbReference type="PROSITE" id="PS00134">
    <property type="entry name" value="TRYPSIN_HIS"/>
    <property type="match status" value="1"/>
</dbReference>
<dbReference type="OrthoDB" id="8440449at2759"/>
<organism evidence="3 4">
    <name type="scientific">Lasius niger</name>
    <name type="common">Black garden ant</name>
    <dbReference type="NCBI Taxonomy" id="67767"/>
    <lineage>
        <taxon>Eukaryota</taxon>
        <taxon>Metazoa</taxon>
        <taxon>Ecdysozoa</taxon>
        <taxon>Arthropoda</taxon>
        <taxon>Hexapoda</taxon>
        <taxon>Insecta</taxon>
        <taxon>Pterygota</taxon>
        <taxon>Neoptera</taxon>
        <taxon>Endopterygota</taxon>
        <taxon>Hymenoptera</taxon>
        <taxon>Apocrita</taxon>
        <taxon>Aculeata</taxon>
        <taxon>Formicoidea</taxon>
        <taxon>Formicidae</taxon>
        <taxon>Formicinae</taxon>
        <taxon>Lasius</taxon>
        <taxon>Lasius</taxon>
    </lineage>
</organism>
<protein>
    <submittedName>
        <fullName evidence="3">Mite allergen der f 3-like protein</fullName>
    </submittedName>
</protein>
<dbReference type="PRINTS" id="PR00722">
    <property type="entry name" value="CHYMOTRYPSIN"/>
</dbReference>
<dbReference type="InterPro" id="IPR009003">
    <property type="entry name" value="Peptidase_S1_PA"/>
</dbReference>
<accession>A0A0J7KKU8</accession>
<dbReference type="SMART" id="SM00020">
    <property type="entry name" value="Tryp_SPc"/>
    <property type="match status" value="1"/>
</dbReference>
<dbReference type="PANTHER" id="PTHR24250:SF50">
    <property type="entry name" value="PEPTIDASE S1 DOMAIN-CONTAINING PROTEIN"/>
    <property type="match status" value="1"/>
</dbReference>
<dbReference type="CDD" id="cd00190">
    <property type="entry name" value="Tryp_SPc"/>
    <property type="match status" value="1"/>
</dbReference>
<proteinExistence type="predicted"/>
<dbReference type="EMBL" id="LBMM01006169">
    <property type="protein sequence ID" value="KMQ90864.1"/>
    <property type="molecule type" value="Genomic_DNA"/>
</dbReference>
<evidence type="ECO:0000313" key="4">
    <source>
        <dbReference type="Proteomes" id="UP000036403"/>
    </source>
</evidence>
<dbReference type="InterPro" id="IPR001254">
    <property type="entry name" value="Trypsin_dom"/>
</dbReference>
<evidence type="ECO:0000259" key="2">
    <source>
        <dbReference type="PROSITE" id="PS50240"/>
    </source>
</evidence>
<dbReference type="InterPro" id="IPR018114">
    <property type="entry name" value="TRYPSIN_HIS"/>
</dbReference>
<dbReference type="Gene3D" id="2.40.10.10">
    <property type="entry name" value="Trypsin-like serine proteases"/>
    <property type="match status" value="1"/>
</dbReference>